<dbReference type="GO" id="GO:0030435">
    <property type="term" value="P:sporulation resulting in formation of a cellular spore"/>
    <property type="evidence" value="ECO:0007669"/>
    <property type="project" value="UniProtKB-KW"/>
</dbReference>
<accession>A0A2J6S394</accession>
<dbReference type="EMBL" id="KZ613940">
    <property type="protein sequence ID" value="PMD45217.1"/>
    <property type="molecule type" value="Genomic_DNA"/>
</dbReference>
<keyword evidence="4" id="KW-0805">Transcription regulation</keyword>
<dbReference type="InterPro" id="IPR040112">
    <property type="entry name" value="WetA"/>
</dbReference>
<dbReference type="PANTHER" id="PTHR22934">
    <property type="entry name" value="PROTEIN ESC1/WETA-RELATED"/>
    <property type="match status" value="1"/>
</dbReference>
<dbReference type="OrthoDB" id="2575228at2759"/>
<evidence type="ECO:0000256" key="5">
    <source>
        <dbReference type="ARBA" id="ARBA00023159"/>
    </source>
</evidence>
<comment type="similarity">
    <text evidence="1">Belongs to the wetA family.</text>
</comment>
<gene>
    <name evidence="9" type="ORF">L207DRAFT_562446</name>
</gene>
<keyword evidence="5" id="KW-0010">Activator</keyword>
<evidence type="ECO:0000256" key="2">
    <source>
        <dbReference type="ARBA" id="ARBA00015342"/>
    </source>
</evidence>
<keyword evidence="6" id="KW-0804">Transcription</keyword>
<dbReference type="AlphaFoldDB" id="A0A2J6S394"/>
<sequence length="550" mass="59762">MSFSAVASYNVGSNLFDQTYEELGSDFFDQFLTFSPLESDAEAYPELPNSTYLDVNDSYSGGTSLDSTDDEAKHAIIDTNWQGESWAFTQDEASLHSVQGNAFYAELSGRAAVSDSELLSLEGITLDSPQITGYSHNSLPSSPSPNATLLERRKNRLVESLSKTVRKATGSIDKRLRSPIRKSTSSPAMKRSHSNQTDYWSQKLALDATKFSFDFEKSIPPLTPLPSAQASAFPADLGSAGTKQVSLNGFSDNSHLSKSIVLASVYDTPLATPTLDATYTRSANFQQPSSDFFPITPQPQNVSASWSQIPGSSEFSAYEASTLFPADIDTPVWWNHAATTPVAQPSPSSFHSNPQRATKSLAMQLQNGLSYRGNELAFDPSIMASGLMIQMPDLAAQQSFVMGPSPTMRQGYFSASRSQPHYNAANRQRAHAPSRQPQSSSPIRKSRSGSSDSDSPSPTFHVRKRKSPKNNKNSTPRTPSTPGAVDFVNYTPSDSRKILTGVAPSGSSKTKARREKEALEKRRKLSQAAMRAVRDAGGDIESLVEQGLFV</sequence>
<evidence type="ECO:0000256" key="7">
    <source>
        <dbReference type="ARBA" id="ARBA00023321"/>
    </source>
</evidence>
<proteinExistence type="inferred from homology"/>
<dbReference type="PANTHER" id="PTHR22934:SF25">
    <property type="entry name" value="DEVELOPMENTAL REGULATORY PROTEIN WETA"/>
    <property type="match status" value="1"/>
</dbReference>
<evidence type="ECO:0000256" key="4">
    <source>
        <dbReference type="ARBA" id="ARBA00023015"/>
    </source>
</evidence>
<feature type="compositionally biased region" description="Low complexity" evidence="8">
    <location>
        <begin position="433"/>
        <end position="458"/>
    </location>
</feature>
<name>A0A2J6S394_HYAVF</name>
<keyword evidence="10" id="KW-1185">Reference proteome</keyword>
<keyword evidence="3" id="KW-0749">Sporulation</keyword>
<dbReference type="GO" id="GO:0048315">
    <property type="term" value="P:conidium formation"/>
    <property type="evidence" value="ECO:0007669"/>
    <property type="project" value="UniProtKB-KW"/>
</dbReference>
<evidence type="ECO:0000313" key="9">
    <source>
        <dbReference type="EMBL" id="PMD45217.1"/>
    </source>
</evidence>
<evidence type="ECO:0000256" key="8">
    <source>
        <dbReference type="SAM" id="MobiDB-lite"/>
    </source>
</evidence>
<reference evidence="9 10" key="1">
    <citation type="submission" date="2016-04" db="EMBL/GenBank/DDBJ databases">
        <title>A degradative enzymes factory behind the ericoid mycorrhizal symbiosis.</title>
        <authorList>
            <consortium name="DOE Joint Genome Institute"/>
            <person name="Martino E."/>
            <person name="Morin E."/>
            <person name="Grelet G."/>
            <person name="Kuo A."/>
            <person name="Kohler A."/>
            <person name="Daghino S."/>
            <person name="Barry K."/>
            <person name="Choi C."/>
            <person name="Cichocki N."/>
            <person name="Clum A."/>
            <person name="Copeland A."/>
            <person name="Hainaut M."/>
            <person name="Haridas S."/>
            <person name="Labutti K."/>
            <person name="Lindquist E."/>
            <person name="Lipzen A."/>
            <person name="Khouja H.-R."/>
            <person name="Murat C."/>
            <person name="Ohm R."/>
            <person name="Olson A."/>
            <person name="Spatafora J."/>
            <person name="Veneault-Fourrey C."/>
            <person name="Henrissat B."/>
            <person name="Grigoriev I."/>
            <person name="Martin F."/>
            <person name="Perotto S."/>
        </authorList>
    </citation>
    <scope>NUCLEOTIDE SEQUENCE [LARGE SCALE GENOMIC DNA]</scope>
    <source>
        <strain evidence="9 10">F</strain>
    </source>
</reference>
<dbReference type="STRING" id="1149755.A0A2J6S394"/>
<dbReference type="Proteomes" id="UP000235786">
    <property type="component" value="Unassembled WGS sequence"/>
</dbReference>
<protein>
    <recommendedName>
        <fullName evidence="2">Developmental regulatory protein wetA</fullName>
    </recommendedName>
</protein>
<feature type="region of interest" description="Disordered" evidence="8">
    <location>
        <begin position="421"/>
        <end position="523"/>
    </location>
</feature>
<evidence type="ECO:0000256" key="3">
    <source>
        <dbReference type="ARBA" id="ARBA00022969"/>
    </source>
</evidence>
<evidence type="ECO:0000313" key="10">
    <source>
        <dbReference type="Proteomes" id="UP000235786"/>
    </source>
</evidence>
<evidence type="ECO:0000256" key="1">
    <source>
        <dbReference type="ARBA" id="ARBA00008881"/>
    </source>
</evidence>
<organism evidence="9 10">
    <name type="scientific">Hyaloscypha variabilis (strain UAMH 11265 / GT02V1 / F)</name>
    <name type="common">Meliniomyces variabilis</name>
    <dbReference type="NCBI Taxonomy" id="1149755"/>
    <lineage>
        <taxon>Eukaryota</taxon>
        <taxon>Fungi</taxon>
        <taxon>Dikarya</taxon>
        <taxon>Ascomycota</taxon>
        <taxon>Pezizomycotina</taxon>
        <taxon>Leotiomycetes</taxon>
        <taxon>Helotiales</taxon>
        <taxon>Hyaloscyphaceae</taxon>
        <taxon>Hyaloscypha</taxon>
        <taxon>Hyaloscypha variabilis</taxon>
    </lineage>
</organism>
<evidence type="ECO:0000256" key="6">
    <source>
        <dbReference type="ARBA" id="ARBA00023163"/>
    </source>
</evidence>
<keyword evidence="7" id="KW-0183">Conidiation</keyword>